<dbReference type="Pfam" id="PF00083">
    <property type="entry name" value="Sugar_tr"/>
    <property type="match status" value="1"/>
</dbReference>
<feature type="transmembrane region" description="Helical" evidence="6">
    <location>
        <begin position="334"/>
        <end position="351"/>
    </location>
</feature>
<dbReference type="GO" id="GO:0016020">
    <property type="term" value="C:membrane"/>
    <property type="evidence" value="ECO:0007669"/>
    <property type="project" value="UniProtKB-SubCell"/>
</dbReference>
<evidence type="ECO:0000256" key="6">
    <source>
        <dbReference type="SAM" id="Phobius"/>
    </source>
</evidence>
<dbReference type="OrthoDB" id="433512at2759"/>
<dbReference type="GO" id="GO:0022857">
    <property type="term" value="F:transmembrane transporter activity"/>
    <property type="evidence" value="ECO:0007669"/>
    <property type="project" value="InterPro"/>
</dbReference>
<feature type="compositionally biased region" description="Basic and acidic residues" evidence="5">
    <location>
        <begin position="12"/>
        <end position="21"/>
    </location>
</feature>
<protein>
    <recommendedName>
        <fullName evidence="9">Major facilitator superfamily (MFS) profile domain-containing protein</fullName>
    </recommendedName>
</protein>
<accession>A0A250WQI7</accession>
<keyword evidence="2 6" id="KW-0812">Transmembrane</keyword>
<evidence type="ECO:0000256" key="4">
    <source>
        <dbReference type="ARBA" id="ARBA00023136"/>
    </source>
</evidence>
<comment type="caution">
    <text evidence="7">The sequence shown here is derived from an EMBL/GenBank/DDBJ whole genome shotgun (WGS) entry which is preliminary data.</text>
</comment>
<feature type="transmembrane region" description="Helical" evidence="6">
    <location>
        <begin position="87"/>
        <end position="111"/>
    </location>
</feature>
<dbReference type="AlphaFoldDB" id="A0A250WQI7"/>
<evidence type="ECO:0000313" key="8">
    <source>
        <dbReference type="Proteomes" id="UP000232323"/>
    </source>
</evidence>
<gene>
    <name evidence="7" type="ORF">CEUSTIGMA_g536.t1</name>
</gene>
<proteinExistence type="predicted"/>
<feature type="transmembrane region" description="Helical" evidence="6">
    <location>
        <begin position="123"/>
        <end position="143"/>
    </location>
</feature>
<evidence type="ECO:0000256" key="3">
    <source>
        <dbReference type="ARBA" id="ARBA00022989"/>
    </source>
</evidence>
<evidence type="ECO:0000256" key="2">
    <source>
        <dbReference type="ARBA" id="ARBA00022692"/>
    </source>
</evidence>
<feature type="transmembrane region" description="Helical" evidence="6">
    <location>
        <begin position="410"/>
        <end position="431"/>
    </location>
</feature>
<name>A0A250WQI7_9CHLO</name>
<reference evidence="7 8" key="1">
    <citation type="submission" date="2017-08" db="EMBL/GenBank/DDBJ databases">
        <title>Acidophilic green algal genome provides insights into adaptation to an acidic environment.</title>
        <authorList>
            <person name="Hirooka S."/>
            <person name="Hirose Y."/>
            <person name="Kanesaki Y."/>
            <person name="Higuchi S."/>
            <person name="Fujiwara T."/>
            <person name="Onuma R."/>
            <person name="Era A."/>
            <person name="Ohbayashi R."/>
            <person name="Uzuka A."/>
            <person name="Nozaki H."/>
            <person name="Yoshikawa H."/>
            <person name="Miyagishima S.Y."/>
        </authorList>
    </citation>
    <scope>NUCLEOTIDE SEQUENCE [LARGE SCALE GENOMIC DNA]</scope>
    <source>
        <strain evidence="7 8">NIES-2499</strain>
    </source>
</reference>
<dbReference type="SUPFAM" id="SSF103473">
    <property type="entry name" value="MFS general substrate transporter"/>
    <property type="match status" value="1"/>
</dbReference>
<dbReference type="Gene3D" id="1.20.1250.20">
    <property type="entry name" value="MFS general substrate transporter like domains"/>
    <property type="match status" value="1"/>
</dbReference>
<organism evidence="7 8">
    <name type="scientific">Chlamydomonas eustigma</name>
    <dbReference type="NCBI Taxonomy" id="1157962"/>
    <lineage>
        <taxon>Eukaryota</taxon>
        <taxon>Viridiplantae</taxon>
        <taxon>Chlorophyta</taxon>
        <taxon>core chlorophytes</taxon>
        <taxon>Chlorophyceae</taxon>
        <taxon>CS clade</taxon>
        <taxon>Chlamydomonadales</taxon>
        <taxon>Chlamydomonadaceae</taxon>
        <taxon>Chlamydomonas</taxon>
    </lineage>
</organism>
<keyword evidence="8" id="KW-1185">Reference proteome</keyword>
<evidence type="ECO:0000313" key="7">
    <source>
        <dbReference type="EMBL" id="GAX73083.1"/>
    </source>
</evidence>
<evidence type="ECO:0008006" key="9">
    <source>
        <dbReference type="Google" id="ProtNLM"/>
    </source>
</evidence>
<keyword evidence="4 6" id="KW-0472">Membrane</keyword>
<feature type="region of interest" description="Disordered" evidence="5">
    <location>
        <begin position="1"/>
        <end position="24"/>
    </location>
</feature>
<dbReference type="Proteomes" id="UP000232323">
    <property type="component" value="Unassembled WGS sequence"/>
</dbReference>
<feature type="transmembrane region" description="Helical" evidence="6">
    <location>
        <begin position="259"/>
        <end position="278"/>
    </location>
</feature>
<comment type="subcellular location">
    <subcellularLocation>
        <location evidence="1">Membrane</location>
        <topology evidence="1">Multi-pass membrane protein</topology>
    </subcellularLocation>
</comment>
<feature type="transmembrane region" description="Helical" evidence="6">
    <location>
        <begin position="303"/>
        <end position="322"/>
    </location>
</feature>
<evidence type="ECO:0000256" key="5">
    <source>
        <dbReference type="SAM" id="MobiDB-lite"/>
    </source>
</evidence>
<keyword evidence="3 6" id="KW-1133">Transmembrane helix</keyword>
<feature type="transmembrane region" description="Helical" evidence="6">
    <location>
        <begin position="438"/>
        <end position="457"/>
    </location>
</feature>
<dbReference type="InterPro" id="IPR036259">
    <property type="entry name" value="MFS_trans_sf"/>
</dbReference>
<feature type="transmembrane region" description="Helical" evidence="6">
    <location>
        <begin position="196"/>
        <end position="218"/>
    </location>
</feature>
<dbReference type="EMBL" id="BEGY01000002">
    <property type="protein sequence ID" value="GAX73083.1"/>
    <property type="molecule type" value="Genomic_DNA"/>
</dbReference>
<dbReference type="PANTHER" id="PTHR24064">
    <property type="entry name" value="SOLUTE CARRIER FAMILY 22 MEMBER"/>
    <property type="match status" value="1"/>
</dbReference>
<evidence type="ECO:0000256" key="1">
    <source>
        <dbReference type="ARBA" id="ARBA00004141"/>
    </source>
</evidence>
<dbReference type="InterPro" id="IPR005828">
    <property type="entry name" value="MFS_sugar_transport-like"/>
</dbReference>
<sequence>MYNYRSASNKMAGEDNYDKSELAPPPRKPKFTGPFWIVHWYLEWALPGLGMFSEAYIVFSAGQIKVFQQTMWPTCYLSPYADCDSEYILHLANYIQICGIIAGMLFWGVLLADYTGRKWGSRFVAAIMLSGVILLVFTGWATWAYGHFIYFMTAQTWYGFGVGGEYPMASSSAAERSATTPELRHLGLSKSSWSSLIRNCLAVMYGFGAFAALVMVWYRFTYLEESKMFVEEKGIQAFLETSSTRVTGMKKHVRSFIFYFWRQFVASGAWVANDFAFYGNKLQQNVFLNVLFPGSTPYKQQQWNVLNSFIALTGYYAAAALCDKPWYGRVRCQWIGFLAMFVFYIIIYAQWNNMAIPANPAKGIVGSPVAGAKAIQALYYLSSFFNQFGPNATAWLVAGEIFPTEVRASYHGLAAAMGKVGAIIASLWISYVSDTRKVFLISAIWVIGGAVVTFIWLPDTTGLDLEEYDRMQRCLLEGRFQDYHGEAINPRHLSLWEIYVQGWHKNYNPELDREQFEAEINQFALTNKEGTEQMKRMSLVTPDIAQIVDKASHMNA</sequence>